<feature type="region of interest" description="Disordered" evidence="1">
    <location>
        <begin position="137"/>
        <end position="173"/>
    </location>
</feature>
<protein>
    <submittedName>
        <fullName evidence="3">Uncharacterized protein</fullName>
    </submittedName>
</protein>
<dbReference type="RefSeq" id="WP_264988275.1">
    <property type="nucleotide sequence ID" value="NZ_BRZA01000002.1"/>
</dbReference>
<evidence type="ECO:0000313" key="3">
    <source>
        <dbReference type="EMBL" id="GLC88511.1"/>
    </source>
</evidence>
<keyword evidence="2" id="KW-0812">Transmembrane</keyword>
<keyword evidence="2" id="KW-1133">Transmembrane helix</keyword>
<gene>
    <name evidence="3" type="ORF">LYSBPC_16380</name>
</gene>
<reference evidence="3" key="1">
    <citation type="submission" date="2022-08" db="EMBL/GenBank/DDBJ databases">
        <title>Draft genome sequence of Lysinibacillus sp. strain KH24.</title>
        <authorList>
            <person name="Kanbe H."/>
            <person name="Itoh H."/>
        </authorList>
    </citation>
    <scope>NUCLEOTIDE SEQUENCE</scope>
    <source>
        <strain evidence="3">KH24</strain>
    </source>
</reference>
<comment type="caution">
    <text evidence="3">The sequence shown here is derived from an EMBL/GenBank/DDBJ whole genome shotgun (WGS) entry which is preliminary data.</text>
</comment>
<feature type="transmembrane region" description="Helical" evidence="2">
    <location>
        <begin position="101"/>
        <end position="123"/>
    </location>
</feature>
<keyword evidence="4" id="KW-1185">Reference proteome</keyword>
<keyword evidence="2" id="KW-0472">Membrane</keyword>
<feature type="transmembrane region" description="Helical" evidence="2">
    <location>
        <begin position="12"/>
        <end position="30"/>
    </location>
</feature>
<organism evidence="3 4">
    <name type="scientific">Lysinibacillus piscis</name>
    <dbReference type="NCBI Taxonomy" id="2518931"/>
    <lineage>
        <taxon>Bacteria</taxon>
        <taxon>Bacillati</taxon>
        <taxon>Bacillota</taxon>
        <taxon>Bacilli</taxon>
        <taxon>Bacillales</taxon>
        <taxon>Bacillaceae</taxon>
        <taxon>Lysinibacillus</taxon>
    </lineage>
</organism>
<accession>A0ABQ5NJG8</accession>
<evidence type="ECO:0000256" key="2">
    <source>
        <dbReference type="SAM" id="Phobius"/>
    </source>
</evidence>
<evidence type="ECO:0000256" key="1">
    <source>
        <dbReference type="SAM" id="MobiDB-lite"/>
    </source>
</evidence>
<sequence length="225" mass="25359">MKNTFNKQKWLSFLLIFVITFTTTITPFSYARAVNEEENQTVNAQVTVTDEGIHINGTFYSKEEFQQLLEQAVYTENTAPTTFAITGALSGTWFIPGVGQVVITAAGVVIVAGAVIAAGTWIYNLIEDYLDEKTYQEHKQNGTKTDGHTVYPDPRSLPTTGKPRTSQDRTADGSWNGKVVQRRYFDKNGNADVDIDYDDHGNPKQHPKVPHRHDWVNGVRNKDWY</sequence>
<dbReference type="Proteomes" id="UP001065593">
    <property type="component" value="Unassembled WGS sequence"/>
</dbReference>
<evidence type="ECO:0000313" key="4">
    <source>
        <dbReference type="Proteomes" id="UP001065593"/>
    </source>
</evidence>
<proteinExistence type="predicted"/>
<name>A0ABQ5NJG8_9BACI</name>
<dbReference type="EMBL" id="BRZA01000002">
    <property type="protein sequence ID" value="GLC88511.1"/>
    <property type="molecule type" value="Genomic_DNA"/>
</dbReference>